<dbReference type="AlphaFoldDB" id="A0A512M4H3"/>
<keyword evidence="3" id="KW-1185">Reference proteome</keyword>
<sequence>MPPKRRATIYVAAASLLLAAGMAYYGQEKTILDMDQWRSGWEQSSAQERYKLSKALIVHLNAHQPSRDDVLRLLGSPDREIGDSFLQYDLGRHSSVPLFSRDKWWLSISFEDGNVSEAKRNPD</sequence>
<name>A0A512M4H3_9BACT</name>
<dbReference type="Proteomes" id="UP000321577">
    <property type="component" value="Unassembled WGS sequence"/>
</dbReference>
<gene>
    <name evidence="2" type="ORF">BGE01nite_09090</name>
</gene>
<evidence type="ECO:0008006" key="4">
    <source>
        <dbReference type="Google" id="ProtNLM"/>
    </source>
</evidence>
<accession>A0A512M4H3</accession>
<comment type="caution">
    <text evidence="2">The sequence shown here is derived from an EMBL/GenBank/DDBJ whole genome shotgun (WGS) entry which is preliminary data.</text>
</comment>
<keyword evidence="1" id="KW-0732">Signal</keyword>
<evidence type="ECO:0000256" key="1">
    <source>
        <dbReference type="SAM" id="SignalP"/>
    </source>
</evidence>
<proteinExistence type="predicted"/>
<dbReference type="EMBL" id="BKAG01000004">
    <property type="protein sequence ID" value="GEP41618.1"/>
    <property type="molecule type" value="Genomic_DNA"/>
</dbReference>
<feature type="signal peptide" evidence="1">
    <location>
        <begin position="1"/>
        <end position="25"/>
    </location>
</feature>
<organism evidence="2 3">
    <name type="scientific">Brevifollis gellanilyticus</name>
    <dbReference type="NCBI Taxonomy" id="748831"/>
    <lineage>
        <taxon>Bacteria</taxon>
        <taxon>Pseudomonadati</taxon>
        <taxon>Verrucomicrobiota</taxon>
        <taxon>Verrucomicrobiia</taxon>
        <taxon>Verrucomicrobiales</taxon>
        <taxon>Verrucomicrobiaceae</taxon>
    </lineage>
</organism>
<protein>
    <recommendedName>
        <fullName evidence="4">Lipoprotein SmpA/OmlA domain-containing protein</fullName>
    </recommendedName>
</protein>
<feature type="chain" id="PRO_5022143820" description="Lipoprotein SmpA/OmlA domain-containing protein" evidence="1">
    <location>
        <begin position="26"/>
        <end position="123"/>
    </location>
</feature>
<dbReference type="RefSeq" id="WP_146849078.1">
    <property type="nucleotide sequence ID" value="NZ_BKAG01000004.1"/>
</dbReference>
<reference evidence="2 3" key="1">
    <citation type="submission" date="2019-07" db="EMBL/GenBank/DDBJ databases">
        <title>Whole genome shotgun sequence of Brevifollis gellanilyticus NBRC 108608.</title>
        <authorList>
            <person name="Hosoyama A."/>
            <person name="Uohara A."/>
            <person name="Ohji S."/>
            <person name="Ichikawa N."/>
        </authorList>
    </citation>
    <scope>NUCLEOTIDE SEQUENCE [LARGE SCALE GENOMIC DNA]</scope>
    <source>
        <strain evidence="2 3">NBRC 108608</strain>
    </source>
</reference>
<evidence type="ECO:0000313" key="3">
    <source>
        <dbReference type="Proteomes" id="UP000321577"/>
    </source>
</evidence>
<evidence type="ECO:0000313" key="2">
    <source>
        <dbReference type="EMBL" id="GEP41618.1"/>
    </source>
</evidence>